<evidence type="ECO:0000313" key="2">
    <source>
        <dbReference type="Proteomes" id="UP000799755"/>
    </source>
</evidence>
<gene>
    <name evidence="1" type="ORF">BDR25DRAFT_363061</name>
</gene>
<sequence>MWYSHTNLDRALAPSLVSHSHRFTKRLVTQAAKPQLGGVVLCSPSAQSPPHPIFGSSLLLATHALSISAIPHESCQLYATVLQDPVLGFVCSRTLIFPTCSLSLGEWQERRAQPRPFAKPKKRDLDEIHALGMVIRHSLSPGLPTGRTTYERTEFVSRTYGLYYPFGKFYPRIGTGYDTYTYLSSSLSYERTQNLTRTGLKIAQSYSTTPRWKPCTKLQPAVEKRYQNKVSLWHKYVCIVSRLGISQVRFVIYMCEETKCC</sequence>
<reference evidence="1" key="1">
    <citation type="journal article" date="2020" name="Stud. Mycol.">
        <title>101 Dothideomycetes genomes: a test case for predicting lifestyles and emergence of pathogens.</title>
        <authorList>
            <person name="Haridas S."/>
            <person name="Albert R."/>
            <person name="Binder M."/>
            <person name="Bloem J."/>
            <person name="Labutti K."/>
            <person name="Salamov A."/>
            <person name="Andreopoulos B."/>
            <person name="Baker S."/>
            <person name="Barry K."/>
            <person name="Bills G."/>
            <person name="Bluhm B."/>
            <person name="Cannon C."/>
            <person name="Castanera R."/>
            <person name="Culley D."/>
            <person name="Daum C."/>
            <person name="Ezra D."/>
            <person name="Gonzalez J."/>
            <person name="Henrissat B."/>
            <person name="Kuo A."/>
            <person name="Liang C."/>
            <person name="Lipzen A."/>
            <person name="Lutzoni F."/>
            <person name="Magnuson J."/>
            <person name="Mondo S."/>
            <person name="Nolan M."/>
            <person name="Ohm R."/>
            <person name="Pangilinan J."/>
            <person name="Park H.-J."/>
            <person name="Ramirez L."/>
            <person name="Alfaro M."/>
            <person name="Sun H."/>
            <person name="Tritt A."/>
            <person name="Yoshinaga Y."/>
            <person name="Zwiers L.-H."/>
            <person name="Turgeon B."/>
            <person name="Goodwin S."/>
            <person name="Spatafora J."/>
            <person name="Crous P."/>
            <person name="Grigoriev I."/>
        </authorList>
    </citation>
    <scope>NUCLEOTIDE SEQUENCE</scope>
    <source>
        <strain evidence="1">ATCC 200398</strain>
    </source>
</reference>
<organism evidence="1 2">
    <name type="scientific">Lindgomyces ingoldianus</name>
    <dbReference type="NCBI Taxonomy" id="673940"/>
    <lineage>
        <taxon>Eukaryota</taxon>
        <taxon>Fungi</taxon>
        <taxon>Dikarya</taxon>
        <taxon>Ascomycota</taxon>
        <taxon>Pezizomycotina</taxon>
        <taxon>Dothideomycetes</taxon>
        <taxon>Pleosporomycetidae</taxon>
        <taxon>Pleosporales</taxon>
        <taxon>Lindgomycetaceae</taxon>
        <taxon>Lindgomyces</taxon>
    </lineage>
</organism>
<dbReference type="Proteomes" id="UP000799755">
    <property type="component" value="Unassembled WGS sequence"/>
</dbReference>
<proteinExistence type="predicted"/>
<keyword evidence="2" id="KW-1185">Reference proteome</keyword>
<comment type="caution">
    <text evidence="1">The sequence shown here is derived from an EMBL/GenBank/DDBJ whole genome shotgun (WGS) entry which is preliminary data.</text>
</comment>
<evidence type="ECO:0000313" key="1">
    <source>
        <dbReference type="EMBL" id="KAF2463153.1"/>
    </source>
</evidence>
<dbReference type="EMBL" id="MU003553">
    <property type="protein sequence ID" value="KAF2463153.1"/>
    <property type="molecule type" value="Genomic_DNA"/>
</dbReference>
<accession>A0ACB6Q871</accession>
<name>A0ACB6Q871_9PLEO</name>
<protein>
    <submittedName>
        <fullName evidence="1">Uncharacterized protein</fullName>
    </submittedName>
</protein>